<name>K1S405_9ZZZZ</name>
<dbReference type="SUPFAM" id="SSF52777">
    <property type="entry name" value="CoA-dependent acyltransferases"/>
    <property type="match status" value="1"/>
</dbReference>
<dbReference type="EC" id="2.3.1.28" evidence="1"/>
<evidence type="ECO:0000313" key="1">
    <source>
        <dbReference type="EMBL" id="EKC48440.1"/>
    </source>
</evidence>
<dbReference type="GO" id="GO:0008811">
    <property type="term" value="F:chloramphenicol O-acetyltransferase activity"/>
    <property type="evidence" value="ECO:0007669"/>
    <property type="project" value="UniProtKB-EC"/>
</dbReference>
<keyword evidence="1" id="KW-0012">Acyltransferase</keyword>
<dbReference type="PANTHER" id="PTHR38474:SF1">
    <property type="entry name" value="SLR0299 PROTEIN"/>
    <property type="match status" value="1"/>
</dbReference>
<organism evidence="1">
    <name type="scientific">human gut metagenome</name>
    <dbReference type="NCBI Taxonomy" id="408170"/>
    <lineage>
        <taxon>unclassified sequences</taxon>
        <taxon>metagenomes</taxon>
        <taxon>organismal metagenomes</taxon>
    </lineage>
</organism>
<reference evidence="1" key="1">
    <citation type="journal article" date="2013" name="Environ. Microbiol.">
        <title>Microbiota from the distal guts of lean and obese adolescents exhibit partial functional redundancy besides clear differences in community structure.</title>
        <authorList>
            <person name="Ferrer M."/>
            <person name="Ruiz A."/>
            <person name="Lanza F."/>
            <person name="Haange S.B."/>
            <person name="Oberbach A."/>
            <person name="Till H."/>
            <person name="Bargiela R."/>
            <person name="Campoy C."/>
            <person name="Segura M.T."/>
            <person name="Richter M."/>
            <person name="von Bergen M."/>
            <person name="Seifert J."/>
            <person name="Suarez A."/>
        </authorList>
    </citation>
    <scope>NUCLEOTIDE SEQUENCE</scope>
</reference>
<dbReference type="InterPro" id="IPR001707">
    <property type="entry name" value="Cmp_AcTrfase"/>
</dbReference>
<gene>
    <name evidence="1" type="ORF">OBE_15178</name>
</gene>
<dbReference type="Gene3D" id="3.30.559.10">
    <property type="entry name" value="Chloramphenicol acetyltransferase-like domain"/>
    <property type="match status" value="1"/>
</dbReference>
<dbReference type="EMBL" id="AJWZ01010440">
    <property type="protein sequence ID" value="EKC48440.1"/>
    <property type="molecule type" value="Genomic_DNA"/>
</dbReference>
<sequence>MKEEIKNYCRQDLFDYYHKRSNPFVFVTTKIDITNIYDYCKIHKYHYATIAYVFGSAMNEIEEFKYRYENGKIYKYDKLNIGFTQMFKDGNIGYFTCSIKDNYKDFINEFKKTEEEFLITNKSIKKEGGELWVSCSPWYHFSSLVPPFDKNITIPQLIWDKFELTDNKCFVNLMIMSHHGFTDGFHIGKLIEKINKNINEFVGN</sequence>
<dbReference type="AlphaFoldDB" id="K1S405"/>
<accession>K1S405</accession>
<dbReference type="PANTHER" id="PTHR38474">
    <property type="entry name" value="SLR0299 PROTEIN"/>
    <property type="match status" value="1"/>
</dbReference>
<protein>
    <submittedName>
        <fullName evidence="1">Chloramphenicol acetyltransferase</fullName>
        <ecNumber evidence="1">2.3.1.28</ecNumber>
    </submittedName>
</protein>
<dbReference type="InterPro" id="IPR023213">
    <property type="entry name" value="CAT-like_dom_sf"/>
</dbReference>
<dbReference type="Pfam" id="PF00302">
    <property type="entry name" value="CAT"/>
    <property type="match status" value="1"/>
</dbReference>
<keyword evidence="1" id="KW-0808">Transferase</keyword>
<comment type="caution">
    <text evidence="1">The sequence shown here is derived from an EMBL/GenBank/DDBJ whole genome shotgun (WGS) entry which is preliminary data.</text>
</comment>
<proteinExistence type="predicted"/>
<dbReference type="SMART" id="SM01059">
    <property type="entry name" value="CAT"/>
    <property type="match status" value="1"/>
</dbReference>